<dbReference type="EMBL" id="LRPC01000028">
    <property type="protein sequence ID" value="KYG73578.1"/>
    <property type="molecule type" value="Genomic_DNA"/>
</dbReference>
<dbReference type="STRING" id="333140.AWW68_12875"/>
<comment type="caution">
    <text evidence="2">The sequence shown here is derived from an EMBL/GenBank/DDBJ whole genome shotgun (WGS) entry which is preliminary data.</text>
</comment>
<dbReference type="OrthoDB" id="679547at2"/>
<feature type="chain" id="PRO_5007574179" description="Macroglobulin domain-containing protein" evidence="1">
    <location>
        <begin position="22"/>
        <end position="763"/>
    </location>
</feature>
<protein>
    <recommendedName>
        <fullName evidence="4">Macroglobulin domain-containing protein</fullName>
    </recommendedName>
</protein>
<dbReference type="Gene3D" id="2.60.40.1930">
    <property type="match status" value="1"/>
</dbReference>
<organism evidence="2 3">
    <name type="scientific">Roseivirga spongicola</name>
    <dbReference type="NCBI Taxonomy" id="333140"/>
    <lineage>
        <taxon>Bacteria</taxon>
        <taxon>Pseudomonadati</taxon>
        <taxon>Bacteroidota</taxon>
        <taxon>Cytophagia</taxon>
        <taxon>Cytophagales</taxon>
        <taxon>Roseivirgaceae</taxon>
        <taxon>Roseivirga</taxon>
    </lineage>
</organism>
<keyword evidence="1" id="KW-0732">Signal</keyword>
<keyword evidence="3" id="KW-1185">Reference proteome</keyword>
<dbReference type="AlphaFoldDB" id="A0A150X4D3"/>
<accession>A0A150X4D3</accession>
<dbReference type="RefSeq" id="WP_068222036.1">
    <property type="nucleotide sequence ID" value="NZ_LRPC01000028.1"/>
</dbReference>
<evidence type="ECO:0000313" key="3">
    <source>
        <dbReference type="Proteomes" id="UP000075606"/>
    </source>
</evidence>
<evidence type="ECO:0008006" key="4">
    <source>
        <dbReference type="Google" id="ProtNLM"/>
    </source>
</evidence>
<proteinExistence type="predicted"/>
<name>A0A150X4D3_9BACT</name>
<feature type="signal peptide" evidence="1">
    <location>
        <begin position="1"/>
        <end position="21"/>
    </location>
</feature>
<gene>
    <name evidence="2" type="ORF">AWW68_12875</name>
</gene>
<reference evidence="2 3" key="1">
    <citation type="submission" date="2016-01" db="EMBL/GenBank/DDBJ databases">
        <title>Genome sequencing of Roseivirga spongicola UST030701-084.</title>
        <authorList>
            <person name="Selvaratnam C."/>
            <person name="Thevarajoo S."/>
            <person name="Goh K.M."/>
            <person name="Ee R."/>
            <person name="Chan K.-G."/>
            <person name="Chong C.S."/>
        </authorList>
    </citation>
    <scope>NUCLEOTIDE SEQUENCE [LARGE SCALE GENOMIC DNA]</scope>
    <source>
        <strain evidence="2 3">UST030701-084</strain>
    </source>
</reference>
<evidence type="ECO:0000256" key="1">
    <source>
        <dbReference type="SAM" id="SignalP"/>
    </source>
</evidence>
<evidence type="ECO:0000313" key="2">
    <source>
        <dbReference type="EMBL" id="KYG73578.1"/>
    </source>
</evidence>
<sequence length="763" mass="85970">MELRKLTLLGWFVLCFCSVKAQSQLNSFLKTYETYKQERPTQQLYFTFNQGKYVPGDTVFFKAYLLGEDLSLWSSPQIVEINLIDAYGSVSAHTLIKTEKGVASNQIILPSDLKPGFYNFTAFTNWMRNFGVSSMFQAQLSIVGEAELDYLNDKIEYGIEGGNLVDGVVSDVVIRFNKADSWVYLNNRLSRIDSVKTDMNGLGKFTFRSDKAKRYSINAGDTVVDLPMVQENGYSVSLVNGESKDEAVKILVSGKPDPDLDNLYFIITSKGKVVYAEALPVDQLKVGKSISREKLTSGLYHISLLSDSGELISYREFFLPSVEDLGISINTTGINSTVQDLKLNIETAPSVSSELSVRIINQSVLENETLSFEEKIVLSQRIINEGFHKLKPNDNVVDQMLILKPKTANWDDILEFDGRKPQYGFSSLLQKIGVAKDSLDNPLPLHSTLMFYLQNDLMRYEVDVLEQGMFALNLFDVFGEEELFVMAETPKGEELLNINIDWIAEPLPRFLTPPKAKESNREDAYGVFAGKRQRINDSFQFFSDTANLDSLADSKKSRAPKVPILEADETFNVEDFYLFPTFSEFINEVVRPLRVGKFKGKPVVRVRFLEPNIATADPLYIIDGIATKNTNFFLSLDPKTLKRISVIKYPKKLSRFGDMAKNGIVLVETKSGTTREPIDENKLFTGISRGLPFAKIRPNKIAPQFRFTLYWNPSVETDENGSATIQFYSSDDVAPMLICVEGFVNGKPFSVIKQLENAARNNH</sequence>
<dbReference type="Proteomes" id="UP000075606">
    <property type="component" value="Unassembled WGS sequence"/>
</dbReference>